<sequence length="144" mass="15668">MNDPAGTDPLAITMSGVVLDSLDARVLADFYSRLLGWPIGDYDPGWSTVKNPSGGTQLSFQGEPSYQPPNWPTKPNSQQMMLHLDFNVDDLAVAHVHAVAVWRNPSTVATAVARSGLHRSSGTCVLSRKLSAWDRARTRLHGLT</sequence>
<dbReference type="Gene3D" id="3.10.180.10">
    <property type="entry name" value="2,3-Dihydroxybiphenyl 1,2-Dioxygenase, domain 1"/>
    <property type="match status" value="1"/>
</dbReference>
<evidence type="ECO:0000313" key="2">
    <source>
        <dbReference type="EMBL" id="SDS68269.1"/>
    </source>
</evidence>
<organism evidence="2 3">
    <name type="scientific">Actinopolymorpha singaporensis</name>
    <dbReference type="NCBI Taxonomy" id="117157"/>
    <lineage>
        <taxon>Bacteria</taxon>
        <taxon>Bacillati</taxon>
        <taxon>Actinomycetota</taxon>
        <taxon>Actinomycetes</taxon>
        <taxon>Propionibacteriales</taxon>
        <taxon>Actinopolymorphaceae</taxon>
        <taxon>Actinopolymorpha</taxon>
    </lineage>
</organism>
<dbReference type="InterPro" id="IPR029068">
    <property type="entry name" value="Glyas_Bleomycin-R_OHBP_Dase"/>
</dbReference>
<evidence type="ECO:0000259" key="1">
    <source>
        <dbReference type="Pfam" id="PF18029"/>
    </source>
</evidence>
<dbReference type="STRING" id="117157.SAMN04489717_3508"/>
<gene>
    <name evidence="2" type="ORF">SAMN04489717_3508</name>
</gene>
<dbReference type="InterPro" id="IPR041581">
    <property type="entry name" value="Glyoxalase_6"/>
</dbReference>
<dbReference type="Proteomes" id="UP000198983">
    <property type="component" value="Chromosome I"/>
</dbReference>
<feature type="domain" description="Glyoxalase-like" evidence="1">
    <location>
        <begin position="17"/>
        <end position="100"/>
    </location>
</feature>
<reference evidence="2 3" key="1">
    <citation type="submission" date="2016-10" db="EMBL/GenBank/DDBJ databases">
        <authorList>
            <person name="de Groot N.N."/>
        </authorList>
    </citation>
    <scope>NUCLEOTIDE SEQUENCE [LARGE SCALE GENOMIC DNA]</scope>
    <source>
        <strain evidence="2 3">DSM 22024</strain>
    </source>
</reference>
<protein>
    <recommendedName>
        <fullName evidence="1">Glyoxalase-like domain-containing protein</fullName>
    </recommendedName>
</protein>
<dbReference type="AlphaFoldDB" id="A0A1H1U8U1"/>
<accession>A0A1H1U8U1</accession>
<dbReference type="Pfam" id="PF18029">
    <property type="entry name" value="Glyoxalase_6"/>
    <property type="match status" value="1"/>
</dbReference>
<proteinExistence type="predicted"/>
<keyword evidence="3" id="KW-1185">Reference proteome</keyword>
<name>A0A1H1U8U1_9ACTN</name>
<dbReference type="SUPFAM" id="SSF54593">
    <property type="entry name" value="Glyoxalase/Bleomycin resistance protein/Dihydroxybiphenyl dioxygenase"/>
    <property type="match status" value="1"/>
</dbReference>
<evidence type="ECO:0000313" key="3">
    <source>
        <dbReference type="Proteomes" id="UP000198983"/>
    </source>
</evidence>
<dbReference type="EMBL" id="LT629732">
    <property type="protein sequence ID" value="SDS68269.1"/>
    <property type="molecule type" value="Genomic_DNA"/>
</dbReference>